<proteinExistence type="predicted"/>
<dbReference type="Proteomes" id="UP000011014">
    <property type="component" value="Unassembled WGS sequence"/>
</dbReference>
<gene>
    <name evidence="1" type="ORF">GSOID_T00018923001</name>
</gene>
<reference evidence="1" key="1">
    <citation type="journal article" date="2010" name="Science">
        <title>Plasticity of animal genome architecture unmasked by rapid evolution of a pelagic tunicate.</title>
        <authorList>
            <person name="Denoeud F."/>
            <person name="Henriet S."/>
            <person name="Mungpakdee S."/>
            <person name="Aury J.M."/>
            <person name="Da Silva C."/>
            <person name="Brinkmann H."/>
            <person name="Mikhaleva J."/>
            <person name="Olsen L.C."/>
            <person name="Jubin C."/>
            <person name="Canestro C."/>
            <person name="Bouquet J.M."/>
            <person name="Danks G."/>
            <person name="Poulain J."/>
            <person name="Campsteijn C."/>
            <person name="Adamski M."/>
            <person name="Cross I."/>
            <person name="Yadetie F."/>
            <person name="Muffato M."/>
            <person name="Louis A."/>
            <person name="Butcher S."/>
            <person name="Tsagkogeorga G."/>
            <person name="Konrad A."/>
            <person name="Singh S."/>
            <person name="Jensen M.F."/>
            <person name="Cong E.H."/>
            <person name="Eikeseth-Otteraa H."/>
            <person name="Noel B."/>
            <person name="Anthouard V."/>
            <person name="Porcel B.M."/>
            <person name="Kachouri-Lafond R."/>
            <person name="Nishino A."/>
            <person name="Ugolini M."/>
            <person name="Chourrout P."/>
            <person name="Nishida H."/>
            <person name="Aasland R."/>
            <person name="Huzurbazar S."/>
            <person name="Westhof E."/>
            <person name="Delsuc F."/>
            <person name="Lehrach H."/>
            <person name="Reinhardt R."/>
            <person name="Weissenbach J."/>
            <person name="Roy S.W."/>
            <person name="Artiguenave F."/>
            <person name="Postlethwait J.H."/>
            <person name="Manak J.R."/>
            <person name="Thompson E.M."/>
            <person name="Jaillon O."/>
            <person name="Du Pasquier L."/>
            <person name="Boudinot P."/>
            <person name="Liberles D.A."/>
            <person name="Volff J.N."/>
            <person name="Philippe H."/>
            <person name="Lenhard B."/>
            <person name="Roest Crollius H."/>
            <person name="Wincker P."/>
            <person name="Chourrout D."/>
        </authorList>
    </citation>
    <scope>NUCLEOTIDE SEQUENCE [LARGE SCALE GENOMIC DNA]</scope>
</reference>
<sequence>MGPSQTWHAESECGSHSIYPAFTFEDGSGCGKSSRKQIEEAKSDLKSQGFKSE</sequence>
<evidence type="ECO:0000313" key="1">
    <source>
        <dbReference type="EMBL" id="CBY30976.1"/>
    </source>
</evidence>
<dbReference type="EMBL" id="FN654289">
    <property type="protein sequence ID" value="CBY30976.1"/>
    <property type="molecule type" value="Genomic_DNA"/>
</dbReference>
<accession>E4Y5S6</accession>
<organism evidence="1">
    <name type="scientific">Oikopleura dioica</name>
    <name type="common">Tunicate</name>
    <dbReference type="NCBI Taxonomy" id="34765"/>
    <lineage>
        <taxon>Eukaryota</taxon>
        <taxon>Metazoa</taxon>
        <taxon>Chordata</taxon>
        <taxon>Tunicata</taxon>
        <taxon>Appendicularia</taxon>
        <taxon>Copelata</taxon>
        <taxon>Oikopleuridae</taxon>
        <taxon>Oikopleura</taxon>
    </lineage>
</organism>
<name>E4Y5S6_OIKDI</name>
<dbReference type="AlphaFoldDB" id="E4Y5S6"/>
<protein>
    <submittedName>
        <fullName evidence="1">Uncharacterized protein</fullName>
    </submittedName>
</protein>